<dbReference type="AlphaFoldDB" id="A0A182J283"/>
<name>A0A182J283_ANOAO</name>
<organism evidence="1">
    <name type="scientific">Anopheles atroparvus</name>
    <name type="common">European mosquito</name>
    <dbReference type="NCBI Taxonomy" id="41427"/>
    <lineage>
        <taxon>Eukaryota</taxon>
        <taxon>Metazoa</taxon>
        <taxon>Ecdysozoa</taxon>
        <taxon>Arthropoda</taxon>
        <taxon>Hexapoda</taxon>
        <taxon>Insecta</taxon>
        <taxon>Pterygota</taxon>
        <taxon>Neoptera</taxon>
        <taxon>Endopterygota</taxon>
        <taxon>Diptera</taxon>
        <taxon>Nematocera</taxon>
        <taxon>Culicoidea</taxon>
        <taxon>Culicidae</taxon>
        <taxon>Anophelinae</taxon>
        <taxon>Anopheles</taxon>
    </lineage>
</organism>
<dbReference type="EnsemblMetazoa" id="AATE009973-RA">
    <property type="protein sequence ID" value="AATE009973-PA.1"/>
    <property type="gene ID" value="AATE009973"/>
</dbReference>
<protein>
    <submittedName>
        <fullName evidence="1">Uncharacterized protein</fullName>
    </submittedName>
</protein>
<proteinExistence type="predicted"/>
<reference evidence="1" key="1">
    <citation type="submission" date="2022-08" db="UniProtKB">
        <authorList>
            <consortium name="EnsemblMetazoa"/>
        </authorList>
    </citation>
    <scope>IDENTIFICATION</scope>
    <source>
        <strain evidence="1">EBRO</strain>
    </source>
</reference>
<evidence type="ECO:0000313" key="1">
    <source>
        <dbReference type="EnsemblMetazoa" id="AATE009973-PA.1"/>
    </source>
</evidence>
<accession>A0A182J283</accession>
<dbReference type="VEuPathDB" id="VectorBase:AATE009973"/>
<sequence>MRYVPVATTPLLLLALTAVGPSVAAPSGALPPVTAGADAGEMQDARWTVRPLNANCPQPTCVSWRDLNTLWASPDATLYVRCRPAPTGYWMMELNACAPGTLFQYSRQGCPGSPFELSRTQRAANVTPSAATSSINASSDTTVGREPSNCLVIINKQSHAVCALVGRPVPEPSGNIGAFGVIAICLTLVTVAGASGWYLVWRNPERRRWLYSTVDNSEVSSLLLNATMSESDDDMLI</sequence>